<keyword evidence="6" id="KW-1185">Reference proteome</keyword>
<feature type="chain" id="PRO_5035783687" description="ShKT domain-containing protein" evidence="2">
    <location>
        <begin position="20"/>
        <end position="305"/>
    </location>
</feature>
<dbReference type="EMBL" id="CMVM020000164">
    <property type="status" value="NOT_ANNOTATED_CDS"/>
    <property type="molecule type" value="Genomic_DNA"/>
</dbReference>
<dbReference type="EnsemblMetazoa" id="OVOC5997.1">
    <property type="protein sequence ID" value="OVOC5997.1"/>
    <property type="gene ID" value="WBGene00242806"/>
</dbReference>
<keyword evidence="1" id="KW-1015">Disulfide bond</keyword>
<feature type="domain" description="ShKT" evidence="4">
    <location>
        <begin position="70"/>
        <end position="107"/>
    </location>
</feature>
<dbReference type="InterPro" id="IPR014878">
    <property type="entry name" value="THAP4-like_heme-bd"/>
</dbReference>
<dbReference type="CDD" id="cd07828">
    <property type="entry name" value="lipocalin_heme-bd-THAP4-like"/>
    <property type="match status" value="1"/>
</dbReference>
<reference evidence="5" key="2">
    <citation type="submission" date="2022-06" db="UniProtKB">
        <authorList>
            <consortium name="EnsemblMetazoa"/>
        </authorList>
    </citation>
    <scope>IDENTIFICATION</scope>
</reference>
<dbReference type="AlphaFoldDB" id="A0A8R1XXW5"/>
<dbReference type="PROSITE" id="PS50026">
    <property type="entry name" value="EGF_3"/>
    <property type="match status" value="1"/>
</dbReference>
<feature type="signal peptide" evidence="2">
    <location>
        <begin position="1"/>
        <end position="19"/>
    </location>
</feature>
<evidence type="ECO:0000313" key="5">
    <source>
        <dbReference type="EnsemblMetazoa" id="OVOC5997.1"/>
    </source>
</evidence>
<dbReference type="InterPro" id="IPR045165">
    <property type="entry name" value="Nitrobindin"/>
</dbReference>
<keyword evidence="2" id="KW-0732">Signal</keyword>
<name>A0A8R1XXW5_ONCVO</name>
<dbReference type="InterPro" id="IPR000742">
    <property type="entry name" value="EGF"/>
</dbReference>
<reference evidence="6" key="1">
    <citation type="submission" date="2013-10" db="EMBL/GenBank/DDBJ databases">
        <title>Genome sequencing of Onchocerca volvulus.</title>
        <authorList>
            <person name="Cotton J."/>
            <person name="Tsai J."/>
            <person name="Stanley E."/>
            <person name="Tracey A."/>
            <person name="Holroyd N."/>
            <person name="Lustigman S."/>
            <person name="Berriman M."/>
        </authorList>
    </citation>
    <scope>NUCLEOTIDE SEQUENCE</scope>
</reference>
<evidence type="ECO:0000256" key="1">
    <source>
        <dbReference type="PROSITE-ProRule" id="PRU00076"/>
    </source>
</evidence>
<dbReference type="PANTHER" id="PTHR15854">
    <property type="entry name" value="THAP4 PROTEIN"/>
    <property type="match status" value="1"/>
</dbReference>
<dbReference type="Gene3D" id="2.40.128.20">
    <property type="match status" value="1"/>
</dbReference>
<dbReference type="SUPFAM" id="SSF57196">
    <property type="entry name" value="EGF/Laminin"/>
    <property type="match status" value="1"/>
</dbReference>
<accession>A0A8R1XXW5</accession>
<dbReference type="PROSITE" id="PS00022">
    <property type="entry name" value="EGF_1"/>
    <property type="match status" value="1"/>
</dbReference>
<sequence length="305" mass="35532">MCQKFLVIFLIKYFYQISAQLTERTNEAIHFCDPSIPNDCGFEGKCVRHLNGNRCRCPIGRMGIMCRRPCQDIYKSCKHWEEENRCRWAKPFSPFFEDNCAESCGICKSNGRSLKIPLPPILEPISWIIGRWETATSAGDRFPVSFEHPYKEILDISLAETPMFDRPPVNISFENSFSVRAYTNEGSEYVEVGFMTGKPSRESTGFIKSNQSLNENDQVAIEMVSNTGIITIEEGILRDNEISLTLKYKQGISKAYQYFLKKSRRSFKLKNWNILMEKTVMELSNGTIRKWLKRYRRTKDYLMEY</sequence>
<dbReference type="Pfam" id="PF08768">
    <property type="entry name" value="THAP4_heme-bd"/>
    <property type="match status" value="1"/>
</dbReference>
<dbReference type="Pfam" id="PF01549">
    <property type="entry name" value="ShK"/>
    <property type="match status" value="1"/>
</dbReference>
<evidence type="ECO:0000313" key="6">
    <source>
        <dbReference type="Proteomes" id="UP000024404"/>
    </source>
</evidence>
<proteinExistence type="predicted"/>
<evidence type="ECO:0000256" key="2">
    <source>
        <dbReference type="SAM" id="SignalP"/>
    </source>
</evidence>
<dbReference type="SUPFAM" id="SSF50814">
    <property type="entry name" value="Lipocalins"/>
    <property type="match status" value="1"/>
</dbReference>
<feature type="domain" description="EGF-like" evidence="3">
    <location>
        <begin position="28"/>
        <end position="67"/>
    </location>
</feature>
<feature type="disulfide bond" evidence="1">
    <location>
        <begin position="57"/>
        <end position="66"/>
    </location>
</feature>
<organism evidence="5 6">
    <name type="scientific">Onchocerca volvulus</name>
    <dbReference type="NCBI Taxonomy" id="6282"/>
    <lineage>
        <taxon>Eukaryota</taxon>
        <taxon>Metazoa</taxon>
        <taxon>Ecdysozoa</taxon>
        <taxon>Nematoda</taxon>
        <taxon>Chromadorea</taxon>
        <taxon>Rhabditida</taxon>
        <taxon>Spirurina</taxon>
        <taxon>Spiruromorpha</taxon>
        <taxon>Filarioidea</taxon>
        <taxon>Onchocercidae</taxon>
        <taxon>Onchocerca</taxon>
    </lineage>
</organism>
<keyword evidence="1" id="KW-0245">EGF-like domain</keyword>
<evidence type="ECO:0000259" key="3">
    <source>
        <dbReference type="PROSITE" id="PS50026"/>
    </source>
</evidence>
<evidence type="ECO:0008006" key="7">
    <source>
        <dbReference type="Google" id="ProtNLM"/>
    </source>
</evidence>
<evidence type="ECO:0000259" key="4">
    <source>
        <dbReference type="PROSITE" id="PS51670"/>
    </source>
</evidence>
<dbReference type="Proteomes" id="UP000024404">
    <property type="component" value="Unassembled WGS sequence"/>
</dbReference>
<dbReference type="PROSITE" id="PS51670">
    <property type="entry name" value="SHKT"/>
    <property type="match status" value="1"/>
</dbReference>
<dbReference type="PANTHER" id="PTHR15854:SF17">
    <property type="entry name" value="SHKT DOMAIN-CONTAINING PROTEIN"/>
    <property type="match status" value="1"/>
</dbReference>
<dbReference type="InterPro" id="IPR012674">
    <property type="entry name" value="Calycin"/>
</dbReference>
<dbReference type="InterPro" id="IPR003582">
    <property type="entry name" value="ShKT_dom"/>
</dbReference>
<comment type="caution">
    <text evidence="1">Lacks conserved residue(s) required for the propagation of feature annotation.</text>
</comment>
<protein>
    <recommendedName>
        <fullName evidence="7">ShKT domain-containing protein</fullName>
    </recommendedName>
</protein>